<dbReference type="SUPFAM" id="SSF56300">
    <property type="entry name" value="Metallo-dependent phosphatases"/>
    <property type="match status" value="1"/>
</dbReference>
<dbReference type="RefSeq" id="WP_407068969.1">
    <property type="nucleotide sequence ID" value="NZ_JBJJXE010000005.1"/>
</dbReference>
<dbReference type="PANTHER" id="PTHR40942">
    <property type="match status" value="1"/>
</dbReference>
<evidence type="ECO:0000256" key="6">
    <source>
        <dbReference type="ARBA" id="ARBA00032248"/>
    </source>
</evidence>
<gene>
    <name evidence="10" type="ORF">ACJHVH_04805</name>
</gene>
<dbReference type="PIRSF" id="PIRSF000903">
    <property type="entry name" value="B5n-ttraPtase_sm"/>
    <property type="match status" value="1"/>
</dbReference>
<dbReference type="Proteomes" id="UP001624684">
    <property type="component" value="Unassembled WGS sequence"/>
</dbReference>
<comment type="caution">
    <text evidence="10">The sequence shown here is derived from an EMBL/GenBank/DDBJ whole genome shotgun (WGS) entry which is preliminary data.</text>
</comment>
<dbReference type="PANTHER" id="PTHR40942:SF4">
    <property type="entry name" value="CYTOCHROME C5"/>
    <property type="match status" value="1"/>
</dbReference>
<comment type="function">
    <text evidence="1">Hydrolyzes diadenosine 5',5'''-P1,P4-tetraphosphate to yield ADP.</text>
</comment>
<dbReference type="GO" id="GO:0008803">
    <property type="term" value="F:bis(5'-nucleosyl)-tetraphosphatase (symmetrical) activity"/>
    <property type="evidence" value="ECO:0007669"/>
    <property type="project" value="UniProtKB-EC"/>
</dbReference>
<organism evidence="10 11">
    <name type="scientific">Moraxella oculi</name>
    <dbReference type="NCBI Taxonomy" id="2940516"/>
    <lineage>
        <taxon>Bacteria</taxon>
        <taxon>Pseudomonadati</taxon>
        <taxon>Pseudomonadota</taxon>
        <taxon>Gammaproteobacteria</taxon>
        <taxon>Moraxellales</taxon>
        <taxon>Moraxellaceae</taxon>
        <taxon>Moraxella</taxon>
    </lineage>
</organism>
<dbReference type="EC" id="3.6.1.41" evidence="3"/>
<evidence type="ECO:0000256" key="3">
    <source>
        <dbReference type="ARBA" id="ARBA00012506"/>
    </source>
</evidence>
<feature type="domain" description="Calcineurin-like phosphoesterase" evidence="9">
    <location>
        <begin position="14"/>
        <end position="169"/>
    </location>
</feature>
<accession>A0ABW8UAM5</accession>
<evidence type="ECO:0000256" key="8">
    <source>
        <dbReference type="ARBA" id="ARBA00049417"/>
    </source>
</evidence>
<evidence type="ECO:0000259" key="9">
    <source>
        <dbReference type="Pfam" id="PF00149"/>
    </source>
</evidence>
<comment type="catalytic activity">
    <reaction evidence="8">
        <text>P(1),P(4)-bis(5'-adenosyl) tetraphosphate + H2O = 2 ADP + 2 H(+)</text>
        <dbReference type="Rhea" id="RHEA:24252"/>
        <dbReference type="ChEBI" id="CHEBI:15377"/>
        <dbReference type="ChEBI" id="CHEBI:15378"/>
        <dbReference type="ChEBI" id="CHEBI:58141"/>
        <dbReference type="ChEBI" id="CHEBI:456216"/>
        <dbReference type="EC" id="3.6.1.41"/>
    </reaction>
</comment>
<name>A0ABW8UAM5_9GAMM</name>
<comment type="similarity">
    <text evidence="2">Belongs to the Ap4A hydrolase family.</text>
</comment>
<sequence length="283" mass="32055">MDKDGQKTYRHQYVIGDLQGCFGSFSRLLNLLDFDEAQDKIWLAGDIVARGENSLATLREVKRLSDVGALATVLGNHDITLIAVWRGIMPPKPRDNTLPIFKAHDCDDLLNWLRKQPLLLYPDDKTVLTHAGIPPNWSIDEAAGYAKELQIALGSDLNSLDKLLPKLYSKKAERWANDLSGAKRLRHIANYLTRMRLCDANGTLEFGFKEGLLDEMPKGFRPWFLWEVPRQRRILFGHWAALQAKVASRTIRSLDGGCVWGGRLVAYRLGDEKLFWVDGNAQI</sequence>
<dbReference type="InterPro" id="IPR004843">
    <property type="entry name" value="Calcineurin-like_PHP"/>
</dbReference>
<evidence type="ECO:0000313" key="11">
    <source>
        <dbReference type="Proteomes" id="UP001624684"/>
    </source>
</evidence>
<evidence type="ECO:0000256" key="2">
    <source>
        <dbReference type="ARBA" id="ARBA00005419"/>
    </source>
</evidence>
<dbReference type="NCBIfam" id="NF001204">
    <property type="entry name" value="PRK00166.1"/>
    <property type="match status" value="1"/>
</dbReference>
<evidence type="ECO:0000313" key="10">
    <source>
        <dbReference type="EMBL" id="MFL1732315.1"/>
    </source>
</evidence>
<dbReference type="Pfam" id="PF00149">
    <property type="entry name" value="Metallophos"/>
    <property type="match status" value="1"/>
</dbReference>
<dbReference type="EMBL" id="JBJJXE010000005">
    <property type="protein sequence ID" value="MFL1732315.1"/>
    <property type="molecule type" value="Genomic_DNA"/>
</dbReference>
<dbReference type="Gene3D" id="3.60.21.10">
    <property type="match status" value="1"/>
</dbReference>
<keyword evidence="4 10" id="KW-0378">Hydrolase</keyword>
<evidence type="ECO:0000256" key="1">
    <source>
        <dbReference type="ARBA" id="ARBA00003413"/>
    </source>
</evidence>
<dbReference type="NCBIfam" id="TIGR00668">
    <property type="entry name" value="apaH"/>
    <property type="match status" value="1"/>
</dbReference>
<dbReference type="InterPro" id="IPR004617">
    <property type="entry name" value="ApaH"/>
</dbReference>
<proteinExistence type="inferred from homology"/>
<dbReference type="InterPro" id="IPR029052">
    <property type="entry name" value="Metallo-depent_PP-like"/>
</dbReference>
<evidence type="ECO:0000256" key="5">
    <source>
        <dbReference type="ARBA" id="ARBA00031248"/>
    </source>
</evidence>
<evidence type="ECO:0000256" key="4">
    <source>
        <dbReference type="ARBA" id="ARBA00022801"/>
    </source>
</evidence>
<keyword evidence="11" id="KW-1185">Reference proteome</keyword>
<evidence type="ECO:0000256" key="7">
    <source>
        <dbReference type="ARBA" id="ARBA00033210"/>
    </source>
</evidence>
<reference evidence="10 11" key="1">
    <citation type="submission" date="2024-11" db="EMBL/GenBank/DDBJ databases">
        <title>First Report of Moraxella oculi in Brazil in an Infectious Bovine Keratoconjunctivitis Outbreak.</title>
        <authorList>
            <person name="Carvalho C.V."/>
            <person name="Domingues R."/>
            <person name="Coutinho C."/>
            <person name="Honorio N.T.B.S."/>
            <person name="Faza D.R.L.R."/>
            <person name="Carvalho W.A."/>
            <person name="Machado A.B.F."/>
            <person name="Martins M.F."/>
            <person name="Gaspar E.B."/>
        </authorList>
    </citation>
    <scope>NUCLEOTIDE SEQUENCE [LARGE SCALE GENOMIC DNA]</scope>
    <source>
        <strain evidence="10 11">2117LE</strain>
    </source>
</reference>
<protein>
    <recommendedName>
        <fullName evidence="3">bis(5'-nucleosyl)-tetraphosphatase (symmetrical)</fullName>
        <ecNumber evidence="3">3.6.1.41</ecNumber>
    </recommendedName>
    <alternativeName>
        <fullName evidence="6">Ap4A hydrolase</fullName>
    </alternativeName>
    <alternativeName>
        <fullName evidence="5">Diadenosine 5',5'''-P1,P4-tetraphosphate pyrophosphohydrolase</fullName>
    </alternativeName>
    <alternativeName>
        <fullName evidence="7">Diadenosine tetraphosphatase</fullName>
    </alternativeName>
</protein>